<proteinExistence type="predicted"/>
<keyword evidence="3" id="KW-1185">Reference proteome</keyword>
<gene>
    <name evidence="2" type="ORF">M0D58_12840</name>
</gene>
<evidence type="ECO:0000313" key="2">
    <source>
        <dbReference type="EMBL" id="UPQ74933.1"/>
    </source>
</evidence>
<dbReference type="RefSeq" id="WP_248390023.1">
    <property type="nucleotide sequence ID" value="NZ_CP096203.1"/>
</dbReference>
<evidence type="ECO:0008006" key="4">
    <source>
        <dbReference type="Google" id="ProtNLM"/>
    </source>
</evidence>
<reference evidence="2" key="1">
    <citation type="submission" date="2022-04" db="EMBL/GenBank/DDBJ databases">
        <title>Evolutionary, genomic, and biogeographic characterization of Chryseobacterium nepalense represented by a plastic-degrading bacterium AC3.</title>
        <authorList>
            <person name="Yin Z."/>
            <person name="Liu X."/>
            <person name="Wang D."/>
            <person name="Xie Z."/>
        </authorList>
    </citation>
    <scope>NUCLEOTIDE SEQUENCE</scope>
    <source>
        <strain evidence="2">AC3</strain>
    </source>
</reference>
<keyword evidence="1" id="KW-0732">Signal</keyword>
<dbReference type="Proteomes" id="UP000830552">
    <property type="component" value="Chromosome"/>
</dbReference>
<organism evidence="2 3">
    <name type="scientific">Chryseobacterium nepalense</name>
    <dbReference type="NCBI Taxonomy" id="1854498"/>
    <lineage>
        <taxon>Bacteria</taxon>
        <taxon>Pseudomonadati</taxon>
        <taxon>Bacteroidota</taxon>
        <taxon>Flavobacteriia</taxon>
        <taxon>Flavobacteriales</taxon>
        <taxon>Weeksellaceae</taxon>
        <taxon>Chryseobacterium group</taxon>
        <taxon>Chryseobacterium</taxon>
    </lineage>
</organism>
<feature type="chain" id="PRO_5045817984" description="DUF4384 domain-containing protein" evidence="1">
    <location>
        <begin position="20"/>
        <end position="232"/>
    </location>
</feature>
<accession>A0ABY4K580</accession>
<name>A0ABY4K580_9FLAO</name>
<dbReference type="EMBL" id="CP096203">
    <property type="protein sequence ID" value="UPQ74933.1"/>
    <property type="molecule type" value="Genomic_DNA"/>
</dbReference>
<evidence type="ECO:0000256" key="1">
    <source>
        <dbReference type="SAM" id="SignalP"/>
    </source>
</evidence>
<evidence type="ECO:0000313" key="3">
    <source>
        <dbReference type="Proteomes" id="UP000830552"/>
    </source>
</evidence>
<protein>
    <recommendedName>
        <fullName evidence="4">DUF4384 domain-containing protein</fullName>
    </recommendedName>
</protein>
<sequence>MTKKIIGIIILISSYTLSAQQLTALSYSGGQLSTGGSMFKVDSPGSKRGLSYDEIKGTPYLDKTFSPARFIISDKMNAETAPARYNAYSDNIEFLKGDEVLALLPENPFTRVEFTDTKQVLVKLNIDDDLKGYFFEIASGKNSLYKKVKAKFNDFVPAPNSYATDKPANFNILPPTYYIKTEKGFIKRPNNKKEIIEQFPEKKEALNSFLKENKIRFDKEEDLKKLVNFLNQ</sequence>
<feature type="signal peptide" evidence="1">
    <location>
        <begin position="1"/>
        <end position="19"/>
    </location>
</feature>